<evidence type="ECO:0000313" key="4">
    <source>
        <dbReference type="EMBL" id="MCE7002759.1"/>
    </source>
</evidence>
<evidence type="ECO:0000256" key="3">
    <source>
        <dbReference type="SAM" id="SignalP"/>
    </source>
</evidence>
<keyword evidence="5" id="KW-1185">Reference proteome</keyword>
<accession>A0ABS8Z4C3</accession>
<gene>
    <name evidence="4" type="ORF">LWC34_07935</name>
</gene>
<dbReference type="Proteomes" id="UP001521150">
    <property type="component" value="Unassembled WGS sequence"/>
</dbReference>
<feature type="transmembrane region" description="Helical" evidence="2">
    <location>
        <begin position="217"/>
        <end position="235"/>
    </location>
</feature>
<keyword evidence="2" id="KW-0472">Membrane</keyword>
<comment type="caution">
    <text evidence="4">The sequence shown here is derived from an EMBL/GenBank/DDBJ whole genome shotgun (WGS) entry which is preliminary data.</text>
</comment>
<protein>
    <recommendedName>
        <fullName evidence="6">DUF4436 domain-containing protein</fullName>
    </recommendedName>
</protein>
<dbReference type="EMBL" id="JAJVCN010000001">
    <property type="protein sequence ID" value="MCE7002759.1"/>
    <property type="molecule type" value="Genomic_DNA"/>
</dbReference>
<reference evidence="4 5" key="1">
    <citation type="submission" date="2021-12" db="EMBL/GenBank/DDBJ databases">
        <title>Genome sequence of Kibdelosporangium philippinense ATCC 49844.</title>
        <authorList>
            <person name="Fedorov E.A."/>
            <person name="Omeragic M."/>
            <person name="Shalygina K.F."/>
            <person name="Maclea K.S."/>
        </authorList>
    </citation>
    <scope>NUCLEOTIDE SEQUENCE [LARGE SCALE GENOMIC DNA]</scope>
    <source>
        <strain evidence="4 5">ATCC 49844</strain>
    </source>
</reference>
<keyword evidence="2" id="KW-0812">Transmembrane</keyword>
<feature type="signal peptide" evidence="3">
    <location>
        <begin position="1"/>
        <end position="27"/>
    </location>
</feature>
<organism evidence="4 5">
    <name type="scientific">Kibdelosporangium philippinense</name>
    <dbReference type="NCBI Taxonomy" id="211113"/>
    <lineage>
        <taxon>Bacteria</taxon>
        <taxon>Bacillati</taxon>
        <taxon>Actinomycetota</taxon>
        <taxon>Actinomycetes</taxon>
        <taxon>Pseudonocardiales</taxon>
        <taxon>Pseudonocardiaceae</taxon>
        <taxon>Kibdelosporangium</taxon>
    </lineage>
</organism>
<feature type="region of interest" description="Disordered" evidence="1">
    <location>
        <begin position="243"/>
        <end position="270"/>
    </location>
</feature>
<feature type="transmembrane region" description="Helical" evidence="2">
    <location>
        <begin position="187"/>
        <end position="211"/>
    </location>
</feature>
<keyword evidence="3" id="KW-0732">Signal</keyword>
<keyword evidence="2" id="KW-1133">Transmembrane helix</keyword>
<feature type="chain" id="PRO_5046033732" description="DUF4436 domain-containing protein" evidence="3">
    <location>
        <begin position="28"/>
        <end position="270"/>
    </location>
</feature>
<evidence type="ECO:0000256" key="1">
    <source>
        <dbReference type="SAM" id="MobiDB-lite"/>
    </source>
</evidence>
<evidence type="ECO:0000313" key="5">
    <source>
        <dbReference type="Proteomes" id="UP001521150"/>
    </source>
</evidence>
<evidence type="ECO:0000256" key="2">
    <source>
        <dbReference type="SAM" id="Phobius"/>
    </source>
</evidence>
<sequence length="270" mass="28282">MRRVIAAGVALGVSAVLFGGLSSPAAAAEPLRITIAFDGKDITGNTVTVEPSKPVELTVTATNDGDTPVNVRSVRVSGVALALTFFSYDTVVRYDVPARQTVTRTLVLDLAELEGQAIGLLPATVEVLNTQREVIGSSKTVTDVRGSLWSVYGVFGLALLVLTAFIWVTALIALARHKLSPNRWKRALRFLPAGIGTGLVAVVSLSVLRLVPPEPTVEIPIVIAAAAIGLVLGYLTPHPIAPPTAPMGGPDDPTIGLTTRRMDSTTEAYG</sequence>
<dbReference type="RefSeq" id="WP_233724241.1">
    <property type="nucleotide sequence ID" value="NZ_JAJVCN010000001.1"/>
</dbReference>
<name>A0ABS8Z4C3_9PSEU</name>
<feature type="transmembrane region" description="Helical" evidence="2">
    <location>
        <begin position="149"/>
        <end position="175"/>
    </location>
</feature>
<evidence type="ECO:0008006" key="6">
    <source>
        <dbReference type="Google" id="ProtNLM"/>
    </source>
</evidence>
<proteinExistence type="predicted"/>